<dbReference type="STRING" id="477974.Daud_1799"/>
<dbReference type="HOGENOM" id="CLU_1287087_0_0_9"/>
<dbReference type="RefSeq" id="WP_012302874.1">
    <property type="nucleotide sequence ID" value="NC_010424.1"/>
</dbReference>
<evidence type="ECO:0000313" key="2">
    <source>
        <dbReference type="Proteomes" id="UP000008544"/>
    </source>
</evidence>
<dbReference type="AlphaFoldDB" id="B1I5N0"/>
<protein>
    <submittedName>
        <fullName evidence="1">Uncharacterized protein</fullName>
    </submittedName>
</protein>
<evidence type="ECO:0000313" key="1">
    <source>
        <dbReference type="EMBL" id="ACA60295.1"/>
    </source>
</evidence>
<dbReference type="OrthoDB" id="2111088at2"/>
<organism evidence="1 2">
    <name type="scientific">Desulforudis audaxviator (strain MP104C)</name>
    <dbReference type="NCBI Taxonomy" id="477974"/>
    <lineage>
        <taxon>Bacteria</taxon>
        <taxon>Bacillati</taxon>
        <taxon>Bacillota</taxon>
        <taxon>Clostridia</taxon>
        <taxon>Thermoanaerobacterales</taxon>
        <taxon>Candidatus Desulforudaceae</taxon>
        <taxon>Candidatus Desulforudis</taxon>
    </lineage>
</organism>
<name>B1I5N0_DESAP</name>
<dbReference type="eggNOG" id="ENOG502ZFH7">
    <property type="taxonomic scope" value="Bacteria"/>
</dbReference>
<accession>B1I5N0</accession>
<proteinExistence type="predicted"/>
<reference evidence="1 2" key="2">
    <citation type="journal article" date="2008" name="Science">
        <title>Environmental genomics reveals a single-species ecosystem deep within Earth.</title>
        <authorList>
            <person name="Chivian D."/>
            <person name="Brodie E.L."/>
            <person name="Alm E.J."/>
            <person name="Culley D.E."/>
            <person name="Dehal P.S."/>
            <person name="Desantis T.Z."/>
            <person name="Gihring T.M."/>
            <person name="Lapidus A."/>
            <person name="Lin L.H."/>
            <person name="Lowry S.R."/>
            <person name="Moser D.P."/>
            <person name="Richardson P.M."/>
            <person name="Southam G."/>
            <person name="Wanger G."/>
            <person name="Pratt L.M."/>
            <person name="Andersen G.L."/>
            <person name="Hazen T.C."/>
            <person name="Brockman F.J."/>
            <person name="Arkin A.P."/>
            <person name="Onstott T.C."/>
        </authorList>
    </citation>
    <scope>NUCLEOTIDE SEQUENCE [LARGE SCALE GENOMIC DNA]</scope>
    <source>
        <strain evidence="1 2">MP104C</strain>
    </source>
</reference>
<dbReference type="EMBL" id="CP000860">
    <property type="protein sequence ID" value="ACA60295.1"/>
    <property type="molecule type" value="Genomic_DNA"/>
</dbReference>
<reference evidence="2" key="1">
    <citation type="submission" date="2007-10" db="EMBL/GenBank/DDBJ databases">
        <title>Complete sequence of chromosome of Desulforudis audaxviator MP104C.</title>
        <authorList>
            <person name="Copeland A."/>
            <person name="Lucas S."/>
            <person name="Lapidus A."/>
            <person name="Barry K."/>
            <person name="Glavina del Rio T."/>
            <person name="Dalin E."/>
            <person name="Tice H."/>
            <person name="Bruce D."/>
            <person name="Pitluck S."/>
            <person name="Lowry S.R."/>
            <person name="Larimer F."/>
            <person name="Land M.L."/>
            <person name="Hauser L."/>
            <person name="Kyrpides N."/>
            <person name="Ivanova N.N."/>
            <person name="Richardson P."/>
        </authorList>
    </citation>
    <scope>NUCLEOTIDE SEQUENCE [LARGE SCALE GENOMIC DNA]</scope>
    <source>
        <strain evidence="2">MP104C</strain>
    </source>
</reference>
<keyword evidence="2" id="KW-1185">Reference proteome</keyword>
<dbReference type="Proteomes" id="UP000008544">
    <property type="component" value="Chromosome"/>
</dbReference>
<dbReference type="KEGG" id="dau:Daud_1799"/>
<gene>
    <name evidence="1" type="ordered locus">Daud_1799</name>
</gene>
<sequence>MTGYVLTFRENLDNGSDAVEMVRGVFAATGARLDEGFWAPGATWWYAWNELEIQLPTVCATAADLDAGRLFNPRWVVVRVFAPPAELRWERQGRGRVVCLLLEDNARRRLPPTLVAGAVHKETYLATPGRRLWSGRRLDLPGGSRRGRVEFPRPLDYGVEDHDYSKPLAARVYLYQDEDGLVQLVRYAEPELLSERVAVRPLGHRDRTLTAEGG</sequence>